<keyword evidence="2" id="KW-1185">Reference proteome</keyword>
<evidence type="ECO:0000313" key="1">
    <source>
        <dbReference type="EMBL" id="KAK4006923.1"/>
    </source>
</evidence>
<name>A0ABQ9Z221_9CRUS</name>
<accession>A0ABQ9Z221</accession>
<reference evidence="1 2" key="1">
    <citation type="journal article" date="2023" name="Nucleic Acids Res.">
        <title>The hologenome of Daphnia magna reveals possible DNA methylation and microbiome-mediated evolution of the host genome.</title>
        <authorList>
            <person name="Chaturvedi A."/>
            <person name="Li X."/>
            <person name="Dhandapani V."/>
            <person name="Marshall H."/>
            <person name="Kissane S."/>
            <person name="Cuenca-Cambronero M."/>
            <person name="Asole G."/>
            <person name="Calvet F."/>
            <person name="Ruiz-Romero M."/>
            <person name="Marangio P."/>
            <person name="Guigo R."/>
            <person name="Rago D."/>
            <person name="Mirbahai L."/>
            <person name="Eastwood N."/>
            <person name="Colbourne J.K."/>
            <person name="Zhou J."/>
            <person name="Mallon E."/>
            <person name="Orsini L."/>
        </authorList>
    </citation>
    <scope>NUCLEOTIDE SEQUENCE [LARGE SCALE GENOMIC DNA]</scope>
    <source>
        <strain evidence="1">LRV0_1</strain>
    </source>
</reference>
<gene>
    <name evidence="1" type="ORF">OUZ56_012078</name>
</gene>
<sequence length="223" mass="25954">MSHQTEILPLTQGVGYLERENIYATTIRFGEVRATIHDYVFHCTKTPHIETMNFWNLIRTQEIWKLDVVADDQTDGNYLSDRDLGPSSTRKIYIFSPGHPQCRYQGHRARTVSHWTKYLAKRLPDLNDLEDGSNLLAEQREERRIEYAKGVLTIIQNFYESFCHSTPETEALDFSEPDLQQLAKEENEAVENNDEQDSDIDLEEENAVEKWNEICSDHFIAAL</sequence>
<comment type="caution">
    <text evidence="1">The sequence shown here is derived from an EMBL/GenBank/DDBJ whole genome shotgun (WGS) entry which is preliminary data.</text>
</comment>
<proteinExistence type="predicted"/>
<evidence type="ECO:0000313" key="2">
    <source>
        <dbReference type="Proteomes" id="UP001234178"/>
    </source>
</evidence>
<dbReference type="EMBL" id="JAOYFB010000002">
    <property type="protein sequence ID" value="KAK4006923.1"/>
    <property type="molecule type" value="Genomic_DNA"/>
</dbReference>
<organism evidence="1 2">
    <name type="scientific">Daphnia magna</name>
    <dbReference type="NCBI Taxonomy" id="35525"/>
    <lineage>
        <taxon>Eukaryota</taxon>
        <taxon>Metazoa</taxon>
        <taxon>Ecdysozoa</taxon>
        <taxon>Arthropoda</taxon>
        <taxon>Crustacea</taxon>
        <taxon>Branchiopoda</taxon>
        <taxon>Diplostraca</taxon>
        <taxon>Cladocera</taxon>
        <taxon>Anomopoda</taxon>
        <taxon>Daphniidae</taxon>
        <taxon>Daphnia</taxon>
    </lineage>
</organism>
<protein>
    <submittedName>
        <fullName evidence="1">Uncharacterized protein</fullName>
    </submittedName>
</protein>
<dbReference type="Proteomes" id="UP001234178">
    <property type="component" value="Unassembled WGS sequence"/>
</dbReference>